<protein>
    <recommendedName>
        <fullName evidence="4">MacB-like periplasmic core domain-containing protein</fullName>
    </recommendedName>
</protein>
<evidence type="ECO:0000313" key="2">
    <source>
        <dbReference type="EMBL" id="AQW70406.1"/>
    </source>
</evidence>
<evidence type="ECO:0008006" key="4">
    <source>
        <dbReference type="Google" id="ProtNLM"/>
    </source>
</evidence>
<keyword evidence="3" id="KW-1185">Reference proteome</keyword>
<keyword evidence="1" id="KW-1133">Transmembrane helix</keyword>
<feature type="transmembrane region" description="Helical" evidence="1">
    <location>
        <begin position="7"/>
        <end position="26"/>
    </location>
</feature>
<evidence type="ECO:0000313" key="3">
    <source>
        <dbReference type="Proteomes" id="UP000191010"/>
    </source>
</evidence>
<accession>A0ABN4XZ34</accession>
<gene>
    <name evidence="2" type="ORF">B2J77_20325</name>
</gene>
<keyword evidence="1" id="KW-0472">Membrane</keyword>
<organism evidence="2 3">
    <name type="scientific">Pseudomonas parafulva</name>
    <dbReference type="NCBI Taxonomy" id="157782"/>
    <lineage>
        <taxon>Bacteria</taxon>
        <taxon>Pseudomonadati</taxon>
        <taxon>Pseudomonadota</taxon>
        <taxon>Gammaproteobacteria</taxon>
        <taxon>Pseudomonadales</taxon>
        <taxon>Pseudomonadaceae</taxon>
        <taxon>Pseudomonas</taxon>
    </lineage>
</organism>
<sequence length="324" mass="35751">MELTMRIVILLFVLAAIVLAILLWLNPDLPSSATQIATLLGAVALASTAVSPIFKQEKKQSFYTLTLFRDNALGGFMAGPAYHPYWDSLGHLFNGLDSRSSAFGSAMLVEKAQAPDFLQYAIMKQLILTLKGHWDGETVRLGGVYGGNPAGKLIMGTDSPFDTLKGTTVRAALGTNPFGHLIPDEDIQVPKGTTLVAKTIGDDRLIELNTNGFKITMGVVGWSTKTLTTPVWGIVDPPVKEPLRYELQQYTIVIMAETPKFRRYLAGVDSYWKWFENIKDAFVDIDWKTIDAAMIDQSRRGDYPDVLGQNIQRYRAAQDSSGVE</sequence>
<feature type="transmembrane region" description="Helical" evidence="1">
    <location>
        <begin position="32"/>
        <end position="54"/>
    </location>
</feature>
<evidence type="ECO:0000256" key="1">
    <source>
        <dbReference type="SAM" id="Phobius"/>
    </source>
</evidence>
<keyword evidence="1" id="KW-0812">Transmembrane</keyword>
<name>A0ABN4XZ34_9PSED</name>
<proteinExistence type="predicted"/>
<reference evidence="2 3" key="1">
    <citation type="submission" date="2017-02" db="EMBL/GenBank/DDBJ databases">
        <authorList>
            <person name="Guo L."/>
        </authorList>
    </citation>
    <scope>NUCLEOTIDE SEQUENCE [LARGE SCALE GENOMIC DNA]</scope>
    <source>
        <strain evidence="2 3">PRS09-11288</strain>
    </source>
</reference>
<dbReference type="EMBL" id="CP019952">
    <property type="protein sequence ID" value="AQW70406.1"/>
    <property type="molecule type" value="Genomic_DNA"/>
</dbReference>
<dbReference type="Proteomes" id="UP000191010">
    <property type="component" value="Chromosome"/>
</dbReference>